<evidence type="ECO:0000313" key="2">
    <source>
        <dbReference type="Proteomes" id="UP001054837"/>
    </source>
</evidence>
<proteinExistence type="predicted"/>
<dbReference type="AlphaFoldDB" id="A0AAV4UEX0"/>
<protein>
    <submittedName>
        <fullName evidence="1">Uncharacterized protein</fullName>
    </submittedName>
</protein>
<keyword evidence="2" id="KW-1185">Reference proteome</keyword>
<gene>
    <name evidence="1" type="ORF">CDAR_597781</name>
</gene>
<evidence type="ECO:0000313" key="1">
    <source>
        <dbReference type="EMBL" id="GIY56358.1"/>
    </source>
</evidence>
<accession>A0AAV4UEX0</accession>
<dbReference type="Proteomes" id="UP001054837">
    <property type="component" value="Unassembled WGS sequence"/>
</dbReference>
<dbReference type="EMBL" id="BPLQ01011193">
    <property type="protein sequence ID" value="GIY56358.1"/>
    <property type="molecule type" value="Genomic_DNA"/>
</dbReference>
<comment type="caution">
    <text evidence="1">The sequence shown here is derived from an EMBL/GenBank/DDBJ whole genome shotgun (WGS) entry which is preliminary data.</text>
</comment>
<organism evidence="1 2">
    <name type="scientific">Caerostris darwini</name>
    <dbReference type="NCBI Taxonomy" id="1538125"/>
    <lineage>
        <taxon>Eukaryota</taxon>
        <taxon>Metazoa</taxon>
        <taxon>Ecdysozoa</taxon>
        <taxon>Arthropoda</taxon>
        <taxon>Chelicerata</taxon>
        <taxon>Arachnida</taxon>
        <taxon>Araneae</taxon>
        <taxon>Araneomorphae</taxon>
        <taxon>Entelegynae</taxon>
        <taxon>Araneoidea</taxon>
        <taxon>Araneidae</taxon>
        <taxon>Caerostris</taxon>
    </lineage>
</organism>
<reference evidence="1 2" key="1">
    <citation type="submission" date="2021-06" db="EMBL/GenBank/DDBJ databases">
        <title>Caerostris darwini draft genome.</title>
        <authorList>
            <person name="Kono N."/>
            <person name="Arakawa K."/>
        </authorList>
    </citation>
    <scope>NUCLEOTIDE SEQUENCE [LARGE SCALE GENOMIC DNA]</scope>
</reference>
<sequence>MSYISNQMRVFLFILHTTFKFNSHKKKFYFSTNLQGTLWSCAPVCYGAVPLYVMELCTRMLWSCAPVCYGAVYPYVMELCTHMLWSCAPVCYGALNP</sequence>
<name>A0AAV4UEX0_9ARAC</name>